<comment type="caution">
    <text evidence="3">The sequence shown here is derived from an EMBL/GenBank/DDBJ whole genome shotgun (WGS) entry which is preliminary data.</text>
</comment>
<dbReference type="AlphaFoldDB" id="A0A4Q9UYU6"/>
<evidence type="ECO:0000313" key="3">
    <source>
        <dbReference type="EMBL" id="TBW20878.1"/>
    </source>
</evidence>
<keyword evidence="2" id="KW-0812">Transmembrane</keyword>
<evidence type="ECO:0000313" key="4">
    <source>
        <dbReference type="Proteomes" id="UP000293036"/>
    </source>
</evidence>
<accession>A0A4Q9UYU6</accession>
<comment type="similarity">
    <text evidence="1">Belongs to the CPA3 antiporters (TC 2.A.63) subunit G family.</text>
</comment>
<dbReference type="PANTHER" id="PTHR34703:SF1">
    <property type="entry name" value="ANTIPORTER SUBUNIT MNHG2-RELATED"/>
    <property type="match status" value="1"/>
</dbReference>
<name>A0A4Q9UYU6_9ACTO</name>
<dbReference type="InterPro" id="IPR005133">
    <property type="entry name" value="PhaG_MnhG_YufB"/>
</dbReference>
<proteinExistence type="inferred from homology"/>
<dbReference type="OrthoDB" id="3214257at2"/>
<feature type="transmembrane region" description="Helical" evidence="2">
    <location>
        <begin position="12"/>
        <end position="32"/>
    </location>
</feature>
<feature type="transmembrane region" description="Helical" evidence="2">
    <location>
        <begin position="44"/>
        <end position="62"/>
    </location>
</feature>
<feature type="transmembrane region" description="Helical" evidence="2">
    <location>
        <begin position="68"/>
        <end position="87"/>
    </location>
</feature>
<keyword evidence="2" id="KW-1133">Transmembrane helix</keyword>
<organism evidence="3 4">
    <name type="scientific">Arcanobacterium bovis</name>
    <dbReference type="NCBI Taxonomy" id="2529275"/>
    <lineage>
        <taxon>Bacteria</taxon>
        <taxon>Bacillati</taxon>
        <taxon>Actinomycetota</taxon>
        <taxon>Actinomycetes</taxon>
        <taxon>Actinomycetales</taxon>
        <taxon>Actinomycetaceae</taxon>
        <taxon>Arcanobacterium</taxon>
    </lineage>
</organism>
<keyword evidence="2" id="KW-0472">Membrane</keyword>
<reference evidence="3 4" key="1">
    <citation type="submission" date="2019-02" db="EMBL/GenBank/DDBJ databases">
        <title>Arcanobacterium bovis sp. nov., isolated from the milk of a cow with mastitis.</title>
        <authorList>
            <person name="Sammra O."/>
            <person name="Foster G."/>
            <person name="Hassan A."/>
            <person name="Alssahen M."/>
            <person name="Laemmler C."/>
            <person name="Borowiak M."/>
            <person name="Malorny B."/>
            <person name="Abdulmawjood A."/>
        </authorList>
    </citation>
    <scope>NUCLEOTIDE SEQUENCE [LARGE SCALE GENOMIC DNA]</scope>
    <source>
        <strain evidence="3 4">C605018/01/1</strain>
    </source>
</reference>
<dbReference type="NCBIfam" id="NF009314">
    <property type="entry name" value="PRK12674.1-2"/>
    <property type="match status" value="1"/>
</dbReference>
<protein>
    <submittedName>
        <fullName evidence="3">Monovalent cation/H(+) antiporter subunit G</fullName>
    </submittedName>
</protein>
<evidence type="ECO:0000256" key="2">
    <source>
        <dbReference type="SAM" id="Phobius"/>
    </source>
</evidence>
<dbReference type="GO" id="GO:0015385">
    <property type="term" value="F:sodium:proton antiporter activity"/>
    <property type="evidence" value="ECO:0007669"/>
    <property type="project" value="TreeGrafter"/>
</dbReference>
<gene>
    <name evidence="3" type="ORF">EZJ44_07820</name>
</gene>
<dbReference type="PANTHER" id="PTHR34703">
    <property type="entry name" value="ANTIPORTER SUBUNIT MNHG2-RELATED"/>
    <property type="match status" value="1"/>
</dbReference>
<dbReference type="NCBIfam" id="TIGR01300">
    <property type="entry name" value="CPA3_mnhG_phaG"/>
    <property type="match status" value="1"/>
</dbReference>
<dbReference type="Pfam" id="PF03334">
    <property type="entry name" value="PhaG_MnhG_YufB"/>
    <property type="match status" value="1"/>
</dbReference>
<dbReference type="Proteomes" id="UP000293036">
    <property type="component" value="Unassembled WGS sequence"/>
</dbReference>
<sequence>MYVNWAGVADAVGLFLICIGTVFTVIAAVGMLRYPDLLSRQHIATKPQVFSVIMFLLGVILLVRENSITWTLLAVIAFQLVSSPISAHMMSRAGYRAGHVRKNELVIDELGEDMGASTGREA</sequence>
<evidence type="ECO:0000256" key="1">
    <source>
        <dbReference type="ARBA" id="ARBA00008404"/>
    </source>
</evidence>
<dbReference type="EMBL" id="SJDT01000007">
    <property type="protein sequence ID" value="TBW20878.1"/>
    <property type="molecule type" value="Genomic_DNA"/>
</dbReference>
<keyword evidence="4" id="KW-1185">Reference proteome</keyword>